<dbReference type="SUPFAM" id="SSF48452">
    <property type="entry name" value="TPR-like"/>
    <property type="match status" value="1"/>
</dbReference>
<evidence type="ECO:0000313" key="7">
    <source>
        <dbReference type="Proteomes" id="UP001595840"/>
    </source>
</evidence>
<dbReference type="GO" id="GO:0016301">
    <property type="term" value="F:kinase activity"/>
    <property type="evidence" value="ECO:0007669"/>
    <property type="project" value="UniProtKB-KW"/>
</dbReference>
<evidence type="ECO:0000313" key="6">
    <source>
        <dbReference type="EMBL" id="MFC4362367.1"/>
    </source>
</evidence>
<evidence type="ECO:0000256" key="1">
    <source>
        <dbReference type="ARBA" id="ARBA00022741"/>
    </source>
</evidence>
<dbReference type="InterPro" id="IPR053235">
    <property type="entry name" value="Ser_Thr_kinase"/>
</dbReference>
<dbReference type="PROSITE" id="PS50011">
    <property type="entry name" value="PROTEIN_KINASE_DOM"/>
    <property type="match status" value="1"/>
</dbReference>
<keyword evidence="2 4" id="KW-0067">ATP-binding</keyword>
<evidence type="ECO:0000256" key="4">
    <source>
        <dbReference type="PROSITE-ProRule" id="PRU10141"/>
    </source>
</evidence>
<dbReference type="InterPro" id="IPR011990">
    <property type="entry name" value="TPR-like_helical_dom_sf"/>
</dbReference>
<keyword evidence="3" id="KW-0802">TPR repeat</keyword>
<reference evidence="7" key="1">
    <citation type="journal article" date="2019" name="Int. J. Syst. Evol. Microbiol.">
        <title>The Global Catalogue of Microorganisms (GCM) 10K type strain sequencing project: providing services to taxonomists for standard genome sequencing and annotation.</title>
        <authorList>
            <consortium name="The Broad Institute Genomics Platform"/>
            <consortium name="The Broad Institute Genome Sequencing Center for Infectious Disease"/>
            <person name="Wu L."/>
            <person name="Ma J."/>
        </authorList>
    </citation>
    <scope>NUCLEOTIDE SEQUENCE [LARGE SCALE GENOMIC DNA]</scope>
    <source>
        <strain evidence="7">CECT 8570</strain>
    </source>
</reference>
<dbReference type="EMBL" id="JBHSCX010000006">
    <property type="protein sequence ID" value="MFC4362367.1"/>
    <property type="molecule type" value="Genomic_DNA"/>
</dbReference>
<dbReference type="Gene3D" id="3.30.200.20">
    <property type="entry name" value="Phosphorylase Kinase, domain 1"/>
    <property type="match status" value="1"/>
</dbReference>
<evidence type="ECO:0000259" key="5">
    <source>
        <dbReference type="PROSITE" id="PS50011"/>
    </source>
</evidence>
<evidence type="ECO:0000256" key="2">
    <source>
        <dbReference type="ARBA" id="ARBA00022840"/>
    </source>
</evidence>
<feature type="repeat" description="TPR" evidence="3">
    <location>
        <begin position="603"/>
        <end position="636"/>
    </location>
</feature>
<dbReference type="InterPro" id="IPR008271">
    <property type="entry name" value="Ser/Thr_kinase_AS"/>
</dbReference>
<dbReference type="PANTHER" id="PTHR24361:SF678">
    <property type="entry name" value="SPORULATION-SPECIFIC PROTEIN 1"/>
    <property type="match status" value="1"/>
</dbReference>
<dbReference type="Proteomes" id="UP001595840">
    <property type="component" value="Unassembled WGS sequence"/>
</dbReference>
<keyword evidence="6" id="KW-0808">Transferase</keyword>
<gene>
    <name evidence="6" type="ORF">ACFOX3_08635</name>
</gene>
<dbReference type="Gene3D" id="1.10.510.10">
    <property type="entry name" value="Transferase(Phosphotransferase) domain 1"/>
    <property type="match status" value="1"/>
</dbReference>
<dbReference type="Pfam" id="PF13432">
    <property type="entry name" value="TPR_16"/>
    <property type="match status" value="1"/>
</dbReference>
<accession>A0ABV8V627</accession>
<dbReference type="PROSITE" id="PS50005">
    <property type="entry name" value="TPR"/>
    <property type="match status" value="1"/>
</dbReference>
<dbReference type="Pfam" id="PF00069">
    <property type="entry name" value="Pkinase"/>
    <property type="match status" value="1"/>
</dbReference>
<feature type="binding site" evidence="4">
    <location>
        <position position="41"/>
    </location>
    <ligand>
        <name>ATP</name>
        <dbReference type="ChEBI" id="CHEBI:30616"/>
    </ligand>
</feature>
<dbReference type="SMART" id="SM00028">
    <property type="entry name" value="TPR"/>
    <property type="match status" value="4"/>
</dbReference>
<dbReference type="PROSITE" id="PS00108">
    <property type="entry name" value="PROTEIN_KINASE_ST"/>
    <property type="match status" value="1"/>
</dbReference>
<dbReference type="CDD" id="cd14014">
    <property type="entry name" value="STKc_PknB_like"/>
    <property type="match status" value="1"/>
</dbReference>
<keyword evidence="1 4" id="KW-0547">Nucleotide-binding</keyword>
<dbReference type="InterPro" id="IPR017441">
    <property type="entry name" value="Protein_kinase_ATP_BS"/>
</dbReference>
<keyword evidence="7" id="KW-1185">Reference proteome</keyword>
<dbReference type="Gene3D" id="1.25.40.10">
    <property type="entry name" value="Tetratricopeptide repeat domain"/>
    <property type="match status" value="1"/>
</dbReference>
<dbReference type="SUPFAM" id="SSF56112">
    <property type="entry name" value="Protein kinase-like (PK-like)"/>
    <property type="match status" value="1"/>
</dbReference>
<dbReference type="PROSITE" id="PS00107">
    <property type="entry name" value="PROTEIN_KINASE_ATP"/>
    <property type="match status" value="1"/>
</dbReference>
<comment type="caution">
    <text evidence="6">The sequence shown here is derived from an EMBL/GenBank/DDBJ whole genome shotgun (WGS) entry which is preliminary data.</text>
</comment>
<name>A0ABV8V627_9GAMM</name>
<keyword evidence="6" id="KW-0418">Kinase</keyword>
<dbReference type="PANTHER" id="PTHR24361">
    <property type="entry name" value="MITOGEN-ACTIVATED KINASE KINASE KINASE"/>
    <property type="match status" value="1"/>
</dbReference>
<organism evidence="6 7">
    <name type="scientific">Simiduia curdlanivorans</name>
    <dbReference type="NCBI Taxonomy" id="1492769"/>
    <lineage>
        <taxon>Bacteria</taxon>
        <taxon>Pseudomonadati</taxon>
        <taxon>Pseudomonadota</taxon>
        <taxon>Gammaproteobacteria</taxon>
        <taxon>Cellvibrionales</taxon>
        <taxon>Cellvibrionaceae</taxon>
        <taxon>Simiduia</taxon>
    </lineage>
</organism>
<proteinExistence type="predicted"/>
<protein>
    <submittedName>
        <fullName evidence="6">Protein kinase</fullName>
    </submittedName>
</protein>
<dbReference type="InterPro" id="IPR011009">
    <property type="entry name" value="Kinase-like_dom_sf"/>
</dbReference>
<dbReference type="InterPro" id="IPR019734">
    <property type="entry name" value="TPR_rpt"/>
</dbReference>
<dbReference type="InterPro" id="IPR000719">
    <property type="entry name" value="Prot_kinase_dom"/>
</dbReference>
<dbReference type="RefSeq" id="WP_290260596.1">
    <property type="nucleotide sequence ID" value="NZ_JAUFQG010000004.1"/>
</dbReference>
<evidence type="ECO:0000256" key="3">
    <source>
        <dbReference type="PROSITE-ProRule" id="PRU00339"/>
    </source>
</evidence>
<sequence length="848" mass="94605">MNPIPLNNAANYEVESILGKGGMGVVYLAYDKRLNRKVAIKCIRQNRANEHWVEAVQEEAKLLAQINHTNIVQIYDLIDWHGVPALVMEYVCGRTLLDILNSDELHSDAIDFDQRLDWLKQIAEGLACAHAKGIIHRDLKPENIMIAADGAVKIMDFGIARHQAQPKHTNIHDSQVLPGEFVGSPGSLSPEQAVGEDLTTASDVFSFGILAYSLLCGHHPFGDTSDTDTLLHSILYRAPAPFKFNVESDERGQEVAEIIEQSLQKKAKSRPTAANMAVAFKPLPVKKVETVLIETNRKNTSSLNAIIITTLVFIAAGSLALVASLSLEGKQHVAVLKPVVTSDLDNKTIAFTVLDTMRSALLSTNSTELIDQSEWNETDALATIGDQTGADSIIRSELSCQGTRCNITIERLTAPNWNVAQRKSWAVHTSSTQDAYFTTWHNTLKLFDSTAQYRELLNEKSYSIYLEIAEKYDTTSSLSSEDFFELIDELKNNPAFIPGYRLLVDAAISHYDVTNDGTFLRKSSDILRDNQNLIDPEVSIELEILMLAALKQLDAANTKIEELKKFNQYDTYYRFKAKLALDQNDFSRAEELFSQLLASRKSIDIYYSIAYCQYAQGKLNESITTLRNGLELNPEHRKTNSFLAAISMIRGEFKTAAEAYKKIAKNSSHPNDLNNLSIAYFLSGNLSAATQSAIASVDLAPFDPKKQHTLGEIYLAQNKIKEAENHLNMSLKYSKDVSDLSSLILQGTIRVHLGDLVEAHKDLEEAKKLEPENADLIYAEALYFSAKKDIDNAMIRVHSSLEMGYHIGWYNFPWFNALCIDERFQTLFFDAQAKSPCTEAAPVIEGAQ</sequence>
<feature type="domain" description="Protein kinase" evidence="5">
    <location>
        <begin position="12"/>
        <end position="284"/>
    </location>
</feature>
<dbReference type="SMART" id="SM00220">
    <property type="entry name" value="S_TKc"/>
    <property type="match status" value="1"/>
</dbReference>